<gene>
    <name evidence="3" type="ORF">D7X12_25160</name>
</gene>
<organism evidence="3 4">
    <name type="scientific">Corallococcus sicarius</name>
    <dbReference type="NCBI Taxonomy" id="2316726"/>
    <lineage>
        <taxon>Bacteria</taxon>
        <taxon>Pseudomonadati</taxon>
        <taxon>Myxococcota</taxon>
        <taxon>Myxococcia</taxon>
        <taxon>Myxococcales</taxon>
        <taxon>Cystobacterineae</taxon>
        <taxon>Myxococcaceae</taxon>
        <taxon>Corallococcus</taxon>
    </lineage>
</organism>
<protein>
    <recommendedName>
        <fullName evidence="2">Tox-REase-5 domain-containing protein</fullName>
    </recommendedName>
</protein>
<dbReference type="InterPro" id="IPR028904">
    <property type="entry name" value="Tox-REase-5_dom"/>
</dbReference>
<dbReference type="Pfam" id="PF15648">
    <property type="entry name" value="Tox-REase-5"/>
    <property type="match status" value="1"/>
</dbReference>
<name>A0A3A8N5R4_9BACT</name>
<comment type="caution">
    <text evidence="3">The sequence shown here is derived from an EMBL/GenBank/DDBJ whole genome shotgun (WGS) entry which is preliminary data.</text>
</comment>
<keyword evidence="1" id="KW-0472">Membrane</keyword>
<evidence type="ECO:0000313" key="4">
    <source>
        <dbReference type="Proteomes" id="UP000273405"/>
    </source>
</evidence>
<feature type="domain" description="Tox-REase-5" evidence="2">
    <location>
        <begin position="339"/>
        <end position="425"/>
    </location>
</feature>
<feature type="transmembrane region" description="Helical" evidence="1">
    <location>
        <begin position="181"/>
        <end position="202"/>
    </location>
</feature>
<dbReference type="Proteomes" id="UP000273405">
    <property type="component" value="Unassembled WGS sequence"/>
</dbReference>
<accession>A0A3A8N5R4</accession>
<dbReference type="AlphaFoldDB" id="A0A3A8N5R4"/>
<dbReference type="OrthoDB" id="5488025at2"/>
<dbReference type="PROSITE" id="PS51257">
    <property type="entry name" value="PROKAR_LIPOPROTEIN"/>
    <property type="match status" value="1"/>
</dbReference>
<evidence type="ECO:0000259" key="2">
    <source>
        <dbReference type="Pfam" id="PF15648"/>
    </source>
</evidence>
<dbReference type="RefSeq" id="WP_120627821.1">
    <property type="nucleotide sequence ID" value="NZ_RAWG01000182.1"/>
</dbReference>
<keyword evidence="4" id="KW-1185">Reference proteome</keyword>
<sequence length="452" mass="47785">MDVSRAGVWMLLLVLVTGCAGGPTVRLRTEAGPVRTHVPRTGERRVPVSAGDFEAALARLVLDVPLTVRPSRQGRVVRASAGEGALLDQGLAYLLRDRYGKWCRAHEAPVDCLSLLEEGAGFSAMDRLTFAVGLSLEPLRESIADAVEDTLDPAFFVSLVVGVLTSWAVLAAAPEPVFTKAAAVLAAVVLAYVGIKSFLAVVKACGTLKAATDRATTFQELEEAGETFGRVLGPEVARLFVLAVTVLVSHGVTLGMSSALTGLPGFTEASVLGASQVSIRLSAVTEVTAVAVVDGAVEVTLASTAVAMAAMGPPAGGGPPSGGPGKWVQTMESMSERARAYQAQVTGAPEGSAYRVQEGDMVADFDGFNATDDLLLEAKGPRYAKFIKDDMDMKEFFRGFGKILDQAGRQSELANGRRIRWIVAEERFANFLREAFKGSRLKIEVVHVPPVP</sequence>
<keyword evidence="1" id="KW-0812">Transmembrane</keyword>
<evidence type="ECO:0000313" key="3">
    <source>
        <dbReference type="EMBL" id="RKH38840.1"/>
    </source>
</evidence>
<proteinExistence type="predicted"/>
<keyword evidence="1" id="KW-1133">Transmembrane helix</keyword>
<dbReference type="EMBL" id="RAWG01000182">
    <property type="protein sequence ID" value="RKH38840.1"/>
    <property type="molecule type" value="Genomic_DNA"/>
</dbReference>
<evidence type="ECO:0000256" key="1">
    <source>
        <dbReference type="SAM" id="Phobius"/>
    </source>
</evidence>
<reference evidence="4" key="1">
    <citation type="submission" date="2018-09" db="EMBL/GenBank/DDBJ databases">
        <authorList>
            <person name="Livingstone P.G."/>
            <person name="Whitworth D.E."/>
        </authorList>
    </citation>
    <scope>NUCLEOTIDE SEQUENCE [LARGE SCALE GENOMIC DNA]</scope>
    <source>
        <strain evidence="4">CA040B</strain>
    </source>
</reference>
<feature type="transmembrane region" description="Helical" evidence="1">
    <location>
        <begin position="154"/>
        <end position="174"/>
    </location>
</feature>